<name>A0A1I2H395_9BACT</name>
<dbReference type="Proteomes" id="UP000199400">
    <property type="component" value="Unassembled WGS sequence"/>
</dbReference>
<gene>
    <name evidence="1" type="ORF">SAMN02745121_07671</name>
</gene>
<dbReference type="EMBL" id="FOMX01000037">
    <property type="protein sequence ID" value="SFF23863.1"/>
    <property type="molecule type" value="Genomic_DNA"/>
</dbReference>
<reference evidence="2" key="1">
    <citation type="submission" date="2016-10" db="EMBL/GenBank/DDBJ databases">
        <authorList>
            <person name="Varghese N."/>
            <person name="Submissions S."/>
        </authorList>
    </citation>
    <scope>NUCLEOTIDE SEQUENCE [LARGE SCALE GENOMIC DNA]</scope>
    <source>
        <strain evidence="2">ATCC 25963</strain>
    </source>
</reference>
<proteinExistence type="predicted"/>
<protein>
    <submittedName>
        <fullName evidence="1">Uncharacterized protein</fullName>
    </submittedName>
</protein>
<dbReference type="STRING" id="54.SAMN02745121_07671"/>
<evidence type="ECO:0000313" key="2">
    <source>
        <dbReference type="Proteomes" id="UP000199400"/>
    </source>
</evidence>
<accession>A0A1I2H395</accession>
<sequence>MLGDGLCDGWTGWYRLSMGFFDLRCALSGLSLCGAMNPQRFRSAIVLLEDVGGRFAPIFPPVGGHYDRYGRIELWGDDDAQAAHAAWAGAALKLLWETGILRTNAPASLARLMVGGRFGDGAGPLLAHIAETAYQGHEVRIDGALVFPCMYREDVAAEIEADASPDLLAAEPPRLPLLDAFGPLPPETVDVLARFGRVLRWADRHGGLRPIDLSDAQQHYAEHFDRFAREAYGRDPVLRRLLTRWHRKDMEALDARRQVESPPVEPPAAPFEPAMVARVLDARGVPRDEREALVAAIAAATDRDRVMRLLSAPPPPTRAVLAEFDGVIGRKQDLLTLHNAAFPEHPVRYKLTDLEVLVREGDIVVAGQPLTAGEAALDDELRILGVSAVVRKMSAELGALLGVSPERARVLLEPMLEHVRIRETGERLSGARWSEWISKRGPSMSLHADPVLTGYPRLVQHVDPTLDEIDAAQARWYELLERMEEDPTRYYLPRDLVDQAPA</sequence>
<organism evidence="1 2">
    <name type="scientific">Nannocystis exedens</name>
    <dbReference type="NCBI Taxonomy" id="54"/>
    <lineage>
        <taxon>Bacteria</taxon>
        <taxon>Pseudomonadati</taxon>
        <taxon>Myxococcota</taxon>
        <taxon>Polyangia</taxon>
        <taxon>Nannocystales</taxon>
        <taxon>Nannocystaceae</taxon>
        <taxon>Nannocystis</taxon>
    </lineage>
</organism>
<dbReference type="AlphaFoldDB" id="A0A1I2H395"/>
<evidence type="ECO:0000313" key="1">
    <source>
        <dbReference type="EMBL" id="SFF23863.1"/>
    </source>
</evidence>
<keyword evidence="2" id="KW-1185">Reference proteome</keyword>